<dbReference type="SUPFAM" id="SSF55874">
    <property type="entry name" value="ATPase domain of HSP90 chaperone/DNA topoisomerase II/histidine kinase"/>
    <property type="match status" value="1"/>
</dbReference>
<keyword evidence="9" id="KW-0799">Topoisomerase</keyword>
<evidence type="ECO:0000256" key="2">
    <source>
        <dbReference type="ARBA" id="ARBA00001946"/>
    </source>
</evidence>
<evidence type="ECO:0000313" key="14">
    <source>
        <dbReference type="Proteomes" id="UP000176645"/>
    </source>
</evidence>
<dbReference type="Pfam" id="PF02518">
    <property type="entry name" value="HATPase_c"/>
    <property type="match status" value="1"/>
</dbReference>
<dbReference type="CDD" id="cd03366">
    <property type="entry name" value="TOPRIM_TopoIIA_GyrB"/>
    <property type="match status" value="1"/>
</dbReference>
<name>A0A1G1WKU3_9BACT</name>
<evidence type="ECO:0000313" key="13">
    <source>
        <dbReference type="EMBL" id="OGY28000.1"/>
    </source>
</evidence>
<evidence type="ECO:0000259" key="12">
    <source>
        <dbReference type="PROSITE" id="PS50880"/>
    </source>
</evidence>
<dbReference type="SMART" id="SM00433">
    <property type="entry name" value="TOP2c"/>
    <property type="match status" value="1"/>
</dbReference>
<dbReference type="InterPro" id="IPR000565">
    <property type="entry name" value="Topo_IIA_B"/>
</dbReference>
<dbReference type="SMART" id="SM00387">
    <property type="entry name" value="HATPase_c"/>
    <property type="match status" value="1"/>
</dbReference>
<dbReference type="PRINTS" id="PR01159">
    <property type="entry name" value="DNAGYRASEB"/>
</dbReference>
<dbReference type="Pfam" id="PF01751">
    <property type="entry name" value="Toprim"/>
    <property type="match status" value="1"/>
</dbReference>
<dbReference type="Gene3D" id="3.30.230.10">
    <property type="match status" value="1"/>
</dbReference>
<dbReference type="GO" id="GO:0003918">
    <property type="term" value="F:DNA topoisomerase type II (double strand cut, ATP-hydrolyzing) activity"/>
    <property type="evidence" value="ECO:0007669"/>
    <property type="project" value="UniProtKB-EC"/>
</dbReference>
<evidence type="ECO:0000256" key="8">
    <source>
        <dbReference type="ARBA" id="ARBA00022842"/>
    </source>
</evidence>
<comment type="catalytic activity">
    <reaction evidence="1">
        <text>ATP-dependent breakage, passage and rejoining of double-stranded DNA.</text>
        <dbReference type="EC" id="5.6.2.2"/>
    </reaction>
</comment>
<keyword evidence="7" id="KW-0067">ATP-binding</keyword>
<dbReference type="CDD" id="cd16928">
    <property type="entry name" value="HATPase_GyrB-like"/>
    <property type="match status" value="1"/>
</dbReference>
<dbReference type="GO" id="GO:0005524">
    <property type="term" value="F:ATP binding"/>
    <property type="evidence" value="ECO:0007669"/>
    <property type="project" value="UniProtKB-KW"/>
</dbReference>
<dbReference type="GO" id="GO:0006265">
    <property type="term" value="P:DNA topological change"/>
    <property type="evidence" value="ECO:0007669"/>
    <property type="project" value="InterPro"/>
</dbReference>
<dbReference type="PROSITE" id="PS50880">
    <property type="entry name" value="TOPRIM"/>
    <property type="match status" value="1"/>
</dbReference>
<comment type="caution">
    <text evidence="13">The sequence shown here is derived from an EMBL/GenBank/DDBJ whole genome shotgun (WGS) entry which is preliminary data.</text>
</comment>
<evidence type="ECO:0000256" key="6">
    <source>
        <dbReference type="ARBA" id="ARBA00022741"/>
    </source>
</evidence>
<dbReference type="FunFam" id="3.30.230.10:FF:000005">
    <property type="entry name" value="DNA gyrase subunit B"/>
    <property type="match status" value="1"/>
</dbReference>
<dbReference type="SUPFAM" id="SSF56719">
    <property type="entry name" value="Type II DNA topoisomerase"/>
    <property type="match status" value="1"/>
</dbReference>
<dbReference type="InterPro" id="IPR020568">
    <property type="entry name" value="Ribosomal_Su5_D2-typ_SF"/>
</dbReference>
<dbReference type="InterPro" id="IPR034160">
    <property type="entry name" value="TOPRIM_GyrB"/>
</dbReference>
<feature type="non-terminal residue" evidence="13">
    <location>
        <position position="1"/>
    </location>
</feature>
<dbReference type="EMBL" id="MHCU01000016">
    <property type="protein sequence ID" value="OGY28000.1"/>
    <property type="molecule type" value="Genomic_DNA"/>
</dbReference>
<dbReference type="Gene3D" id="3.30.565.10">
    <property type="entry name" value="Histidine kinase-like ATPase, C-terminal domain"/>
    <property type="match status" value="1"/>
</dbReference>
<dbReference type="Proteomes" id="UP000176645">
    <property type="component" value="Unassembled WGS sequence"/>
</dbReference>
<organism evidence="13 14">
    <name type="scientific">Candidatus Woykebacteria bacterium RBG_19FT_COMBO_43_10</name>
    <dbReference type="NCBI Taxonomy" id="1802598"/>
    <lineage>
        <taxon>Bacteria</taxon>
        <taxon>Candidatus Woykeibacteriota</taxon>
    </lineage>
</organism>
<dbReference type="FunFam" id="3.40.50.670:FF:000002">
    <property type="entry name" value="DNA gyrase subunit B"/>
    <property type="match status" value="1"/>
</dbReference>
<keyword evidence="5" id="KW-0479">Metal-binding</keyword>
<keyword evidence="6" id="KW-0547">Nucleotide-binding</keyword>
<reference evidence="13 14" key="1">
    <citation type="journal article" date="2016" name="Nat. Commun.">
        <title>Thousands of microbial genomes shed light on interconnected biogeochemical processes in an aquifer system.</title>
        <authorList>
            <person name="Anantharaman K."/>
            <person name="Brown C.T."/>
            <person name="Hug L.A."/>
            <person name="Sharon I."/>
            <person name="Castelle C.J."/>
            <person name="Probst A.J."/>
            <person name="Thomas B.C."/>
            <person name="Singh A."/>
            <person name="Wilkins M.J."/>
            <person name="Karaoz U."/>
            <person name="Brodie E.L."/>
            <person name="Williams K.H."/>
            <person name="Hubbard S.S."/>
            <person name="Banfield J.F."/>
        </authorList>
    </citation>
    <scope>NUCLEOTIDE SEQUENCE [LARGE SCALE GENOMIC DNA]</scope>
</reference>
<dbReference type="InterPro" id="IPR013506">
    <property type="entry name" value="Topo_IIA_bsu_dom2"/>
</dbReference>
<feature type="domain" description="Toprim" evidence="12">
    <location>
        <begin position="412"/>
        <end position="526"/>
    </location>
</feature>
<keyword evidence="10" id="KW-0238">DNA-binding</keyword>
<keyword evidence="11 13" id="KW-0413">Isomerase</keyword>
<dbReference type="InterPro" id="IPR014721">
    <property type="entry name" value="Ribsml_uS5_D2-typ_fold_subgr"/>
</dbReference>
<dbReference type="InterPro" id="IPR013759">
    <property type="entry name" value="Topo_IIA_B_C"/>
</dbReference>
<dbReference type="NCBIfam" id="NF004189">
    <property type="entry name" value="PRK05644.1"/>
    <property type="match status" value="1"/>
</dbReference>
<comment type="cofactor">
    <cofactor evidence="2">
        <name>Mg(2+)</name>
        <dbReference type="ChEBI" id="CHEBI:18420"/>
    </cofactor>
</comment>
<dbReference type="InterPro" id="IPR013760">
    <property type="entry name" value="Topo_IIA-like_dom_sf"/>
</dbReference>
<dbReference type="Pfam" id="PF00986">
    <property type="entry name" value="DNA_gyraseB_C"/>
    <property type="match status" value="1"/>
</dbReference>
<dbReference type="GO" id="GO:0003677">
    <property type="term" value="F:DNA binding"/>
    <property type="evidence" value="ECO:0007669"/>
    <property type="project" value="UniProtKB-KW"/>
</dbReference>
<dbReference type="InterPro" id="IPR018522">
    <property type="entry name" value="TopoIIA_CS"/>
</dbReference>
<dbReference type="GO" id="GO:0046872">
    <property type="term" value="F:metal ion binding"/>
    <property type="evidence" value="ECO:0007669"/>
    <property type="project" value="UniProtKB-KW"/>
</dbReference>
<dbReference type="AlphaFoldDB" id="A0A1G1WKU3"/>
<dbReference type="SUPFAM" id="SSF54211">
    <property type="entry name" value="Ribosomal protein S5 domain 2-like"/>
    <property type="match status" value="1"/>
</dbReference>
<dbReference type="Gene3D" id="3.40.50.670">
    <property type="match status" value="1"/>
</dbReference>
<gene>
    <name evidence="13" type="ORF">A2Z42_00110</name>
</gene>
<dbReference type="InterPro" id="IPR006171">
    <property type="entry name" value="TOPRIM_dom"/>
</dbReference>
<dbReference type="PRINTS" id="PR00418">
    <property type="entry name" value="TPI2FAMILY"/>
</dbReference>
<evidence type="ECO:0000256" key="9">
    <source>
        <dbReference type="ARBA" id="ARBA00023029"/>
    </source>
</evidence>
<evidence type="ECO:0000256" key="11">
    <source>
        <dbReference type="ARBA" id="ARBA00023235"/>
    </source>
</evidence>
<evidence type="ECO:0000256" key="1">
    <source>
        <dbReference type="ARBA" id="ARBA00000185"/>
    </source>
</evidence>
<evidence type="ECO:0000256" key="3">
    <source>
        <dbReference type="ARBA" id="ARBA00010708"/>
    </source>
</evidence>
<dbReference type="PANTHER" id="PTHR45866">
    <property type="entry name" value="DNA GYRASE/TOPOISOMERASE SUBUNIT B"/>
    <property type="match status" value="1"/>
</dbReference>
<dbReference type="InterPro" id="IPR003594">
    <property type="entry name" value="HATPase_dom"/>
</dbReference>
<accession>A0A1G1WKU3</accession>
<sequence>PVRRRPGMYIGSTDVHGLHHLVAEIVDNSVDEALAGYAKNIWVVIHNDEKVTIIDDGRGIPVEEHQKTGKSALEVTMTYLHAGGKFGGQGYKVSGGLHGVGASAVNALSEDMRVEVKRGGKIYTQAYKVGKPVTKVTSSTDSQLEPNAQKIWSKIHNGTATTFKPDKRIFSTISPEFKILEKQLRERAYLVAGLFFHIRDERTDTEENFYFDGGIKSLVEDLNKNKNTYHIPIFIEKDAENMAVEVAVQYNDSFTETVESFANVINTTEGGTHLTGFRIALTRAINDYSRKIGATKDIEGGLSGEDIREGLTAVVAIKMNSEKLEFEGQTKTKLGNSEVQPVVQSVVKEGLDVFFEENPSEARKIIEKVLLAARARLAAKAAKEAVIRKGALEGMTLPGKLADCQEKDPSASEIYIVEGDSAGGSAKQGRDRRFQAILPLGGKILNTERARLDKIISFEEIKDLIIALGAGIADTFNIDKIRYHRVILMTDADVDGEHIRTLLLTFFFRYMPAVLEKGYLYIAQPPLYKITSGKEFNYAYNDGEKDALVKGDGRRNAKASLSIQRYKGLGEMNPEQLWETTMNPATRTLKKVNMEDATTADKVFNMLMGQEVPPRKKFIQTHAKYATLDV</sequence>
<dbReference type="InterPro" id="IPR001241">
    <property type="entry name" value="Topo_IIA"/>
</dbReference>
<dbReference type="InterPro" id="IPR002288">
    <property type="entry name" value="DNA_gyrase_B_C"/>
</dbReference>
<evidence type="ECO:0000256" key="7">
    <source>
        <dbReference type="ARBA" id="ARBA00022840"/>
    </source>
</evidence>
<proteinExistence type="inferred from homology"/>
<dbReference type="EC" id="5.6.2.2" evidence="4"/>
<evidence type="ECO:0000256" key="10">
    <source>
        <dbReference type="ARBA" id="ARBA00023125"/>
    </source>
</evidence>
<evidence type="ECO:0000256" key="5">
    <source>
        <dbReference type="ARBA" id="ARBA00022723"/>
    </source>
</evidence>
<dbReference type="PANTHER" id="PTHR45866:SF1">
    <property type="entry name" value="DNA GYRASE SUBUNIT B, MITOCHONDRIAL"/>
    <property type="match status" value="1"/>
</dbReference>
<dbReference type="PROSITE" id="PS00177">
    <property type="entry name" value="TOPOISOMERASE_II"/>
    <property type="match status" value="1"/>
</dbReference>
<evidence type="ECO:0000256" key="4">
    <source>
        <dbReference type="ARBA" id="ARBA00012895"/>
    </source>
</evidence>
<dbReference type="CDD" id="cd00822">
    <property type="entry name" value="TopoII_Trans_DNA_gyrase"/>
    <property type="match status" value="1"/>
</dbReference>
<dbReference type="Pfam" id="PF00204">
    <property type="entry name" value="DNA_gyraseB"/>
    <property type="match status" value="1"/>
</dbReference>
<protein>
    <recommendedName>
        <fullName evidence="4">DNA topoisomerase (ATP-hydrolyzing)</fullName>
        <ecNumber evidence="4">5.6.2.2</ecNumber>
    </recommendedName>
</protein>
<keyword evidence="8" id="KW-0460">Magnesium</keyword>
<comment type="similarity">
    <text evidence="3">Belongs to the type II topoisomerase GyrB family.</text>
</comment>
<dbReference type="InterPro" id="IPR036890">
    <property type="entry name" value="HATPase_C_sf"/>
</dbReference>